<dbReference type="GeneID" id="303560620"/>
<reference evidence="4" key="2">
    <citation type="submission" date="2022-06" db="EMBL/GenBank/DDBJ databases">
        <authorList>
            <person name="Holder M.E."/>
            <person name="Ajami N.J."/>
            <person name="Petrosino J.F."/>
        </authorList>
    </citation>
    <scope>NUCLEOTIDE SEQUENCE</scope>
    <source>
        <strain evidence="4">RMA 8861</strain>
    </source>
</reference>
<dbReference type="EMBL" id="CP099799">
    <property type="protein sequence ID" value="USS00969.1"/>
    <property type="molecule type" value="Genomic_DNA"/>
</dbReference>
<dbReference type="OrthoDB" id="9811076at2"/>
<evidence type="ECO:0000256" key="1">
    <source>
        <dbReference type="ARBA" id="ARBA00023004"/>
    </source>
</evidence>
<dbReference type="PANTHER" id="PTHR42954">
    <property type="entry name" value="FE(2+) TRANSPORT PROTEIN A"/>
    <property type="match status" value="1"/>
</dbReference>
<feature type="domain" description="Ferrous iron transporter FeoA-like" evidence="2">
    <location>
        <begin position="5"/>
        <end position="77"/>
    </location>
</feature>
<accession>A0A9N7PJ49</accession>
<evidence type="ECO:0000313" key="6">
    <source>
        <dbReference type="Proteomes" id="UP001055437"/>
    </source>
</evidence>
<proteinExistence type="predicted"/>
<evidence type="ECO:0000313" key="3">
    <source>
        <dbReference type="EMBL" id="AYE34376.1"/>
    </source>
</evidence>
<dbReference type="SUPFAM" id="SSF50037">
    <property type="entry name" value="C-terminal domain of transcriptional repressors"/>
    <property type="match status" value="1"/>
</dbReference>
<dbReference type="InterPro" id="IPR052713">
    <property type="entry name" value="FeoA"/>
</dbReference>
<dbReference type="InterPro" id="IPR008988">
    <property type="entry name" value="Transcriptional_repressor_C"/>
</dbReference>
<reference evidence="3 5" key="1">
    <citation type="submission" date="2017-09" db="EMBL/GenBank/DDBJ databases">
        <authorList>
            <person name="Thomas P."/>
            <person name="Seyboldt C."/>
        </authorList>
    </citation>
    <scope>NUCLEOTIDE SEQUENCE [LARGE SCALE GENOMIC DNA]</scope>
    <source>
        <strain evidence="3 5">DSM 7534</strain>
    </source>
</reference>
<dbReference type="PANTHER" id="PTHR42954:SF2">
    <property type="entry name" value="FE(2+) TRANSPORT PROTEIN A"/>
    <property type="match status" value="1"/>
</dbReference>
<dbReference type="RefSeq" id="WP_066675935.1">
    <property type="nucleotide sequence ID" value="NZ_CABMIZ010000012.1"/>
</dbReference>
<dbReference type="GO" id="GO:0046914">
    <property type="term" value="F:transition metal ion binding"/>
    <property type="evidence" value="ECO:0007669"/>
    <property type="project" value="InterPro"/>
</dbReference>
<gene>
    <name evidence="3" type="ORF">CP523_08030</name>
    <name evidence="4" type="ORF">NH397_00365</name>
</gene>
<dbReference type="Proteomes" id="UP000280586">
    <property type="component" value="Chromosome"/>
</dbReference>
<dbReference type="Gene3D" id="2.30.30.90">
    <property type="match status" value="1"/>
</dbReference>
<dbReference type="AlphaFoldDB" id="A0A9N7PJ49"/>
<organism evidence="3 5">
    <name type="scientific">Clostridium septicum</name>
    <dbReference type="NCBI Taxonomy" id="1504"/>
    <lineage>
        <taxon>Bacteria</taxon>
        <taxon>Bacillati</taxon>
        <taxon>Bacillota</taxon>
        <taxon>Clostridia</taxon>
        <taxon>Eubacteriales</taxon>
        <taxon>Clostridiaceae</taxon>
        <taxon>Clostridium</taxon>
    </lineage>
</organism>
<dbReference type="EMBL" id="CP023671">
    <property type="protein sequence ID" value="AYE34376.1"/>
    <property type="molecule type" value="Genomic_DNA"/>
</dbReference>
<dbReference type="Proteomes" id="UP001055437">
    <property type="component" value="Chromosome"/>
</dbReference>
<dbReference type="InterPro" id="IPR038157">
    <property type="entry name" value="FeoA_core_dom"/>
</dbReference>
<dbReference type="KEGG" id="csep:CP523_08030"/>
<dbReference type="InterPro" id="IPR007167">
    <property type="entry name" value="Fe-transptr_FeoA-like"/>
</dbReference>
<evidence type="ECO:0000259" key="2">
    <source>
        <dbReference type="SMART" id="SM00899"/>
    </source>
</evidence>
<keyword evidence="6" id="KW-1185">Reference proteome</keyword>
<sequence length="83" mass="9585">MEYKNTLNKIDSSDYVEVVNLDVNGDMRRRFLDLGIINGTKIKILYRSPLGDPRAYLIRGAVIAIRDDEAKHIYVQSLKKEMN</sequence>
<name>A0A9N7PJ49_CLOSE</name>
<dbReference type="Pfam" id="PF04023">
    <property type="entry name" value="FeoA"/>
    <property type="match status" value="1"/>
</dbReference>
<dbReference type="SMART" id="SM00899">
    <property type="entry name" value="FeoA"/>
    <property type="match status" value="1"/>
</dbReference>
<protein>
    <submittedName>
        <fullName evidence="3">Ferrous iron transport protein A</fullName>
    </submittedName>
</protein>
<keyword evidence="1" id="KW-0408">Iron</keyword>
<evidence type="ECO:0000313" key="5">
    <source>
        <dbReference type="Proteomes" id="UP000280586"/>
    </source>
</evidence>
<evidence type="ECO:0000313" key="4">
    <source>
        <dbReference type="EMBL" id="USS00969.1"/>
    </source>
</evidence>